<protein>
    <submittedName>
        <fullName evidence="1">Uncharacterized protein</fullName>
    </submittedName>
</protein>
<organism evidence="1 2">
    <name type="scientific">Modicella reniformis</name>
    <dbReference type="NCBI Taxonomy" id="1440133"/>
    <lineage>
        <taxon>Eukaryota</taxon>
        <taxon>Fungi</taxon>
        <taxon>Fungi incertae sedis</taxon>
        <taxon>Mucoromycota</taxon>
        <taxon>Mortierellomycotina</taxon>
        <taxon>Mortierellomycetes</taxon>
        <taxon>Mortierellales</taxon>
        <taxon>Mortierellaceae</taxon>
        <taxon>Modicella</taxon>
    </lineage>
</organism>
<gene>
    <name evidence="1" type="ORF">BGZ65_010837</name>
</gene>
<dbReference type="Proteomes" id="UP000749646">
    <property type="component" value="Unassembled WGS sequence"/>
</dbReference>
<keyword evidence="2" id="KW-1185">Reference proteome</keyword>
<comment type="caution">
    <text evidence="1">The sequence shown here is derived from an EMBL/GenBank/DDBJ whole genome shotgun (WGS) entry which is preliminary data.</text>
</comment>
<reference evidence="1" key="1">
    <citation type="journal article" date="2020" name="Fungal Divers.">
        <title>Resolving the Mortierellaceae phylogeny through synthesis of multi-gene phylogenetics and phylogenomics.</title>
        <authorList>
            <person name="Vandepol N."/>
            <person name="Liber J."/>
            <person name="Desiro A."/>
            <person name="Na H."/>
            <person name="Kennedy M."/>
            <person name="Barry K."/>
            <person name="Grigoriev I.V."/>
            <person name="Miller A.N."/>
            <person name="O'Donnell K."/>
            <person name="Stajich J.E."/>
            <person name="Bonito G."/>
        </authorList>
    </citation>
    <scope>NUCLEOTIDE SEQUENCE</scope>
    <source>
        <strain evidence="1">MES-2147</strain>
    </source>
</reference>
<dbReference type="AlphaFoldDB" id="A0A9P6IS56"/>
<name>A0A9P6IS56_9FUNG</name>
<feature type="non-terminal residue" evidence="1">
    <location>
        <position position="219"/>
    </location>
</feature>
<accession>A0A9P6IS56</accession>
<evidence type="ECO:0000313" key="2">
    <source>
        <dbReference type="Proteomes" id="UP000749646"/>
    </source>
</evidence>
<evidence type="ECO:0000313" key="1">
    <source>
        <dbReference type="EMBL" id="KAF9945370.1"/>
    </source>
</evidence>
<sequence length="219" mass="24412">MQRLKNVITASGGSYCEEAGEVKIKITSDELAKRFYDGMVNVCGVQSTSNLLSPTVLELKLDCDGSINNPTAGIVPINLNSFNSLSLDFERHSMTSVISQGEVKDVNMKIVRLGDLSLDDFEFIKQCHIVRLEIQHTPQQADEDRLVSILQHIRKLKELHIKCLDERSLSIIDLVISTREKVFQSGESLALTTFKLMEYGKTYIKCASGKGALVKTFNV</sequence>
<dbReference type="EMBL" id="JAAAHW010008028">
    <property type="protein sequence ID" value="KAF9945370.1"/>
    <property type="molecule type" value="Genomic_DNA"/>
</dbReference>
<proteinExistence type="predicted"/>